<comment type="similarity">
    <text evidence="2 10">Belongs to the beta sliding clamp family.</text>
</comment>
<name>A0ABM9I4F7_9GAMM</name>
<evidence type="ECO:0000256" key="2">
    <source>
        <dbReference type="ARBA" id="ARBA00010752"/>
    </source>
</evidence>
<sequence>MKFTISRENLLTPLQQVVGVIERRQTLPILSNVLLKLSDGVLELTGTDLEVQLVTKALVESGEAGSVTVPARKFLDIFRLLPEKSVVNLECRQEKFVIQCGSSRFNLSTLPAENYPEFEAGTPEVEVAVPRDCLKRALEKTIFAMAQQDVRYYLNGLLLDLDAQMLRAVSSDGHRLAYFEQPLENGPEEGRQIIVPRKGILELNRLLDEGENPVTIQIAPNSLRVDLGTVRFAAKLIEGRFPDYQRVMPRDLTRVVLVEKTAFKGALTRVSVLSNEKYRGVSMEVSEEGTMCLKAQNPEHEEAEEWIAVELNGKGVSVGFNASYLLDAVNNVDSESVKLSFTESANSCLIEDCEDRQFKFIVMPMRL</sequence>
<keyword evidence="8 10" id="KW-0239">DNA-directed DNA polymerase</keyword>
<dbReference type="PANTHER" id="PTHR30478">
    <property type="entry name" value="DNA POLYMERASE III SUBUNIT BETA"/>
    <property type="match status" value="1"/>
</dbReference>
<dbReference type="SMART" id="SM00480">
    <property type="entry name" value="POL3Bc"/>
    <property type="match status" value="1"/>
</dbReference>
<keyword evidence="7 10" id="KW-0235">DNA replication</keyword>
<dbReference type="RefSeq" id="WP_026611116.1">
    <property type="nucleotide sequence ID" value="NZ_OX458333.1"/>
</dbReference>
<keyword evidence="15" id="KW-1185">Reference proteome</keyword>
<dbReference type="Pfam" id="PF02767">
    <property type="entry name" value="DNA_pol3_beta_2"/>
    <property type="match status" value="1"/>
</dbReference>
<dbReference type="Gene3D" id="3.70.10.10">
    <property type="match status" value="1"/>
</dbReference>
<proteinExistence type="inferred from homology"/>
<dbReference type="NCBIfam" id="TIGR00663">
    <property type="entry name" value="dnan"/>
    <property type="match status" value="1"/>
</dbReference>
<dbReference type="PIRSF" id="PIRSF000804">
    <property type="entry name" value="DNA_pol_III_b"/>
    <property type="match status" value="1"/>
</dbReference>
<evidence type="ECO:0000256" key="3">
    <source>
        <dbReference type="ARBA" id="ARBA00021035"/>
    </source>
</evidence>
<dbReference type="InterPro" id="IPR001001">
    <property type="entry name" value="DNA_polIII_beta"/>
</dbReference>
<dbReference type="InterPro" id="IPR022637">
    <property type="entry name" value="DNA_polIII_beta_cen"/>
</dbReference>
<dbReference type="InterPro" id="IPR046938">
    <property type="entry name" value="DNA_clamp_sf"/>
</dbReference>
<feature type="domain" description="DNA polymerase III beta sliding clamp central" evidence="12">
    <location>
        <begin position="129"/>
        <end position="243"/>
    </location>
</feature>
<dbReference type="InterPro" id="IPR022634">
    <property type="entry name" value="DNA_polIII_beta_N"/>
</dbReference>
<comment type="function">
    <text evidence="10">Confers DNA tethering and processivity to DNA polymerases and other proteins. Acts as a clamp, forming a ring around DNA (a reaction catalyzed by the clamp-loading complex) which diffuses in an ATP-independent manner freely and bidirectionally along dsDNA. Initially characterized for its ability to contact the catalytic subunit of DNA polymerase III (Pol III), a complex, multichain enzyme responsible for most of the replicative synthesis in bacteria; Pol III exhibits 3'-5' exonuclease proofreading activity. The beta chain is required for initiation of replication as well as for processivity of DNA replication.</text>
</comment>
<dbReference type="Proteomes" id="UP001162030">
    <property type="component" value="Chromosome"/>
</dbReference>
<evidence type="ECO:0000256" key="9">
    <source>
        <dbReference type="ARBA" id="ARBA00023125"/>
    </source>
</evidence>
<evidence type="ECO:0000259" key="13">
    <source>
        <dbReference type="Pfam" id="PF02768"/>
    </source>
</evidence>
<dbReference type="Pfam" id="PF00712">
    <property type="entry name" value="DNA_pol3_beta"/>
    <property type="match status" value="1"/>
</dbReference>
<evidence type="ECO:0000259" key="11">
    <source>
        <dbReference type="Pfam" id="PF00712"/>
    </source>
</evidence>
<evidence type="ECO:0000256" key="4">
    <source>
        <dbReference type="ARBA" id="ARBA00022490"/>
    </source>
</evidence>
<keyword evidence="9" id="KW-0238">DNA-binding</keyword>
<evidence type="ECO:0000259" key="12">
    <source>
        <dbReference type="Pfam" id="PF02767"/>
    </source>
</evidence>
<reference evidence="14 15" key="1">
    <citation type="submission" date="2023-03" db="EMBL/GenBank/DDBJ databases">
        <authorList>
            <person name="Pearce D."/>
        </authorList>
    </citation>
    <scope>NUCLEOTIDE SEQUENCE [LARGE SCALE GENOMIC DNA]</scope>
    <source>
        <strain evidence="14">Msz</strain>
    </source>
</reference>
<evidence type="ECO:0000256" key="1">
    <source>
        <dbReference type="ARBA" id="ARBA00004496"/>
    </source>
</evidence>
<dbReference type="SUPFAM" id="SSF55979">
    <property type="entry name" value="DNA clamp"/>
    <property type="match status" value="3"/>
</dbReference>
<dbReference type="Pfam" id="PF02768">
    <property type="entry name" value="DNA_pol3_beta_3"/>
    <property type="match status" value="1"/>
</dbReference>
<keyword evidence="6 10" id="KW-0548">Nucleotidyltransferase</keyword>
<feature type="domain" description="DNA polymerase III beta sliding clamp C-terminal" evidence="13">
    <location>
        <begin position="246"/>
        <end position="366"/>
    </location>
</feature>
<keyword evidence="4 10" id="KW-0963">Cytoplasm</keyword>
<protein>
    <recommendedName>
        <fullName evidence="3 10">Beta sliding clamp</fullName>
    </recommendedName>
</protein>
<dbReference type="Gene3D" id="3.10.150.10">
    <property type="entry name" value="DNA Polymerase III, subunit A, domain 2"/>
    <property type="match status" value="1"/>
</dbReference>
<gene>
    <name evidence="14" type="primary">dnaN</name>
    <name evidence="14" type="ORF">MSZNOR_3118</name>
</gene>
<evidence type="ECO:0000256" key="8">
    <source>
        <dbReference type="ARBA" id="ARBA00022932"/>
    </source>
</evidence>
<feature type="domain" description="DNA polymerase III beta sliding clamp N-terminal" evidence="11">
    <location>
        <begin position="1"/>
        <end position="117"/>
    </location>
</feature>
<dbReference type="PANTHER" id="PTHR30478:SF0">
    <property type="entry name" value="BETA SLIDING CLAMP"/>
    <property type="match status" value="1"/>
</dbReference>
<evidence type="ECO:0000256" key="6">
    <source>
        <dbReference type="ARBA" id="ARBA00022695"/>
    </source>
</evidence>
<dbReference type="InterPro" id="IPR022635">
    <property type="entry name" value="DNA_polIII_beta_C"/>
</dbReference>
<dbReference type="EMBL" id="OX458333">
    <property type="protein sequence ID" value="CAI8884216.1"/>
    <property type="molecule type" value="Genomic_DNA"/>
</dbReference>
<evidence type="ECO:0000313" key="15">
    <source>
        <dbReference type="Proteomes" id="UP001162030"/>
    </source>
</evidence>
<organism evidence="14 15">
    <name type="scientific">Methylocaldum szegediense</name>
    <dbReference type="NCBI Taxonomy" id="73780"/>
    <lineage>
        <taxon>Bacteria</taxon>
        <taxon>Pseudomonadati</taxon>
        <taxon>Pseudomonadota</taxon>
        <taxon>Gammaproteobacteria</taxon>
        <taxon>Methylococcales</taxon>
        <taxon>Methylococcaceae</taxon>
        <taxon>Methylocaldum</taxon>
    </lineage>
</organism>
<comment type="subunit">
    <text evidence="10">Forms a ring-shaped head-to-tail homodimer around DNA.</text>
</comment>
<dbReference type="CDD" id="cd00140">
    <property type="entry name" value="beta_clamp"/>
    <property type="match status" value="1"/>
</dbReference>
<evidence type="ECO:0000256" key="5">
    <source>
        <dbReference type="ARBA" id="ARBA00022679"/>
    </source>
</evidence>
<comment type="subcellular location">
    <subcellularLocation>
        <location evidence="1 10">Cytoplasm</location>
    </subcellularLocation>
</comment>
<evidence type="ECO:0000313" key="14">
    <source>
        <dbReference type="EMBL" id="CAI8884216.1"/>
    </source>
</evidence>
<evidence type="ECO:0000256" key="7">
    <source>
        <dbReference type="ARBA" id="ARBA00022705"/>
    </source>
</evidence>
<keyword evidence="5 10" id="KW-0808">Transferase</keyword>
<accession>A0ABM9I4F7</accession>
<evidence type="ECO:0000256" key="10">
    <source>
        <dbReference type="PIRNR" id="PIRNR000804"/>
    </source>
</evidence>